<reference evidence="1" key="1">
    <citation type="submission" date="2015-12" db="EMBL/GenBank/DDBJ databases">
        <title>Gene expression during late stages of embryo sac development: a critical building block for successful pollen-pistil interactions.</title>
        <authorList>
            <person name="Liu Y."/>
            <person name="Joly V."/>
            <person name="Sabar M."/>
            <person name="Matton D.P."/>
        </authorList>
    </citation>
    <scope>NUCLEOTIDE SEQUENCE</scope>
</reference>
<accession>A0A0V0HRV6</accession>
<dbReference type="AlphaFoldDB" id="A0A0V0HRV6"/>
<evidence type="ECO:0000313" key="1">
    <source>
        <dbReference type="EMBL" id="JAP22872.1"/>
    </source>
</evidence>
<organism evidence="1">
    <name type="scientific">Solanum chacoense</name>
    <name type="common">Chaco potato</name>
    <dbReference type="NCBI Taxonomy" id="4108"/>
    <lineage>
        <taxon>Eukaryota</taxon>
        <taxon>Viridiplantae</taxon>
        <taxon>Streptophyta</taxon>
        <taxon>Embryophyta</taxon>
        <taxon>Tracheophyta</taxon>
        <taxon>Spermatophyta</taxon>
        <taxon>Magnoliopsida</taxon>
        <taxon>eudicotyledons</taxon>
        <taxon>Gunneridae</taxon>
        <taxon>Pentapetalae</taxon>
        <taxon>asterids</taxon>
        <taxon>lamiids</taxon>
        <taxon>Solanales</taxon>
        <taxon>Solanaceae</taxon>
        <taxon>Solanoideae</taxon>
        <taxon>Solaneae</taxon>
        <taxon>Solanum</taxon>
    </lineage>
</organism>
<name>A0A0V0HRV6_SOLCH</name>
<sequence length="104" mass="11715">MFIMFPSTEMLRLSFCSFPSSDCFLLIAGSFSESEADPFHGFAAHGRSPHHLSTPLNPFEPHRAVSAPFSEVERLKTWLKLQTNLSFLEVSIENPCNLSRRTPS</sequence>
<protein>
    <submittedName>
        <fullName evidence="1">Putative ovule protein</fullName>
    </submittedName>
</protein>
<proteinExistence type="predicted"/>
<dbReference type="EMBL" id="GEDG01016090">
    <property type="protein sequence ID" value="JAP22872.1"/>
    <property type="molecule type" value="Transcribed_RNA"/>
</dbReference>